<feature type="compositionally biased region" description="Low complexity" evidence="1">
    <location>
        <begin position="60"/>
        <end position="71"/>
    </location>
</feature>
<dbReference type="HOGENOM" id="CLU_025212_2_1_1"/>
<proteinExistence type="predicted"/>
<organism evidence="3">
    <name type="scientific">Melampsora larici-populina (strain 98AG31 / pathotype 3-4-7)</name>
    <name type="common">Poplar leaf rust fungus</name>
    <dbReference type="NCBI Taxonomy" id="747676"/>
    <lineage>
        <taxon>Eukaryota</taxon>
        <taxon>Fungi</taxon>
        <taxon>Dikarya</taxon>
        <taxon>Basidiomycota</taxon>
        <taxon>Pucciniomycotina</taxon>
        <taxon>Pucciniomycetes</taxon>
        <taxon>Pucciniales</taxon>
        <taxon>Melampsoraceae</taxon>
        <taxon>Melampsora</taxon>
    </lineage>
</organism>
<feature type="region of interest" description="Disordered" evidence="1">
    <location>
        <begin position="1"/>
        <end position="94"/>
    </location>
</feature>
<evidence type="ECO:0000313" key="3">
    <source>
        <dbReference type="Proteomes" id="UP000001072"/>
    </source>
</evidence>
<keyword evidence="3" id="KW-1185">Reference proteome</keyword>
<feature type="compositionally biased region" description="Polar residues" evidence="1">
    <location>
        <begin position="72"/>
        <end position="92"/>
    </location>
</feature>
<gene>
    <name evidence="2" type="ORF">MELLADRAFT_76935</name>
</gene>
<dbReference type="InParanoid" id="F4RB47"/>
<feature type="compositionally biased region" description="Polar residues" evidence="1">
    <location>
        <begin position="484"/>
        <end position="500"/>
    </location>
</feature>
<accession>F4RB47</accession>
<feature type="compositionally biased region" description="Acidic residues" evidence="1">
    <location>
        <begin position="514"/>
        <end position="525"/>
    </location>
</feature>
<feature type="region of interest" description="Disordered" evidence="1">
    <location>
        <begin position="475"/>
        <end position="525"/>
    </location>
</feature>
<protein>
    <submittedName>
        <fullName evidence="2">Uncharacterized protein</fullName>
    </submittedName>
</protein>
<dbReference type="KEGG" id="mlr:MELLADRAFT_76935"/>
<dbReference type="GeneID" id="18932862"/>
<evidence type="ECO:0000313" key="2">
    <source>
        <dbReference type="EMBL" id="EGG10347.1"/>
    </source>
</evidence>
<dbReference type="RefSeq" id="XP_007406648.1">
    <property type="nucleotide sequence ID" value="XM_007406586.1"/>
</dbReference>
<dbReference type="Proteomes" id="UP000001072">
    <property type="component" value="Unassembled WGS sequence"/>
</dbReference>
<dbReference type="OrthoDB" id="2506374at2759"/>
<reference evidence="3" key="1">
    <citation type="journal article" date="2011" name="Proc. Natl. Acad. Sci. U.S.A.">
        <title>Obligate biotrophy features unraveled by the genomic analysis of rust fungi.</title>
        <authorList>
            <person name="Duplessis S."/>
            <person name="Cuomo C.A."/>
            <person name="Lin Y.-C."/>
            <person name="Aerts A."/>
            <person name="Tisserant E."/>
            <person name="Veneault-Fourrey C."/>
            <person name="Joly D.L."/>
            <person name="Hacquard S."/>
            <person name="Amselem J."/>
            <person name="Cantarel B.L."/>
            <person name="Chiu R."/>
            <person name="Coutinho P.M."/>
            <person name="Feau N."/>
            <person name="Field M."/>
            <person name="Frey P."/>
            <person name="Gelhaye E."/>
            <person name="Goldberg J."/>
            <person name="Grabherr M.G."/>
            <person name="Kodira C.D."/>
            <person name="Kohler A."/>
            <person name="Kuees U."/>
            <person name="Lindquist E.A."/>
            <person name="Lucas S.M."/>
            <person name="Mago R."/>
            <person name="Mauceli E."/>
            <person name="Morin E."/>
            <person name="Murat C."/>
            <person name="Pangilinan J.L."/>
            <person name="Park R."/>
            <person name="Pearson M."/>
            <person name="Quesneville H."/>
            <person name="Rouhier N."/>
            <person name="Sakthikumar S."/>
            <person name="Salamov A.A."/>
            <person name="Schmutz J."/>
            <person name="Selles B."/>
            <person name="Shapiro H."/>
            <person name="Tanguay P."/>
            <person name="Tuskan G.A."/>
            <person name="Henrissat B."/>
            <person name="Van de Peer Y."/>
            <person name="Rouze P."/>
            <person name="Ellis J.G."/>
            <person name="Dodds P.N."/>
            <person name="Schein J.E."/>
            <person name="Zhong S."/>
            <person name="Hamelin R.C."/>
            <person name="Grigoriev I.V."/>
            <person name="Szabo L.J."/>
            <person name="Martin F."/>
        </authorList>
    </citation>
    <scope>NUCLEOTIDE SEQUENCE [LARGE SCALE GENOMIC DNA]</scope>
    <source>
        <strain evidence="3">98AG31 / pathotype 3-4-7</strain>
    </source>
</reference>
<evidence type="ECO:0000256" key="1">
    <source>
        <dbReference type="SAM" id="MobiDB-lite"/>
    </source>
</evidence>
<dbReference type="VEuPathDB" id="FungiDB:MELLADRAFT_76935"/>
<dbReference type="EMBL" id="GL883095">
    <property type="protein sequence ID" value="EGG10347.1"/>
    <property type="molecule type" value="Genomic_DNA"/>
</dbReference>
<name>F4RB47_MELLP</name>
<sequence>MAPRTWKKGVSAASKSSNQRTQAEDLAPGPINSNTSTRATLSKRPPQAARSTNRSKRVRNNTTNPEEPSTNDLSTGAGSNDDQTLGDTTNQPEILPTLDNYMTMMKLWPLGRIREHLEEHKASTQNRLPSEIHDRVKLVYNQFKNELLMLAMIGKVSEATIKSYIPEMSATRAISRYTIFLQYCLDCLSEPMPLRGQEEGGDFLGDRNWKTGARWRALSDDEKAVFEPINFYALAGVPNLLLDPETGECVVDDHPEEQEHSAQLQRKSKTAIEKIAHQLSCEANRLDFAYCLVATSTVTPNKSSELGWLKQYTTHPQIGTWANKTCHFATVFATYSQGVSMAKAIASVNNKPKRQRPDKQQPSDKIKVDLGRLLAALTHKTLGYTPPQSFPQTADPAAESKKRVLPISIVLTEGSRLTDEKLQVGFKKMQSATRNEWLNDVKDGHFRLTKLRVGSDEAIGEPVVLDATDIEAALTTPPRARDNVIQSNNNSDEPITNQAANNENKKKNGGESDTTSESDSDEEDD</sequence>
<dbReference type="AlphaFoldDB" id="F4RB47"/>
<feature type="compositionally biased region" description="Polar residues" evidence="1">
    <location>
        <begin position="31"/>
        <end position="40"/>
    </location>
</feature>